<dbReference type="EMBL" id="JAYWIO010000004">
    <property type="protein sequence ID" value="KAK7267346.1"/>
    <property type="molecule type" value="Genomic_DNA"/>
</dbReference>
<evidence type="ECO:0008006" key="4">
    <source>
        <dbReference type="Google" id="ProtNLM"/>
    </source>
</evidence>
<evidence type="ECO:0000256" key="1">
    <source>
        <dbReference type="SAM" id="Phobius"/>
    </source>
</evidence>
<accession>A0AAN9F3R8</accession>
<evidence type="ECO:0000313" key="3">
    <source>
        <dbReference type="Proteomes" id="UP001372338"/>
    </source>
</evidence>
<evidence type="ECO:0000313" key="2">
    <source>
        <dbReference type="EMBL" id="KAK7267346.1"/>
    </source>
</evidence>
<proteinExistence type="predicted"/>
<name>A0AAN9F3R8_CROPI</name>
<gene>
    <name evidence="2" type="ORF">RIF29_20015</name>
</gene>
<protein>
    <recommendedName>
        <fullName evidence="4">Transmembrane protein</fullName>
    </recommendedName>
</protein>
<keyword evidence="1" id="KW-1133">Transmembrane helix</keyword>
<feature type="transmembrane region" description="Helical" evidence="1">
    <location>
        <begin position="67"/>
        <end position="86"/>
    </location>
</feature>
<dbReference type="AlphaFoldDB" id="A0AAN9F3R8"/>
<keyword evidence="1" id="KW-0472">Membrane</keyword>
<reference evidence="2 3" key="1">
    <citation type="submission" date="2024-01" db="EMBL/GenBank/DDBJ databases">
        <title>The genomes of 5 underutilized Papilionoideae crops provide insights into root nodulation and disease resistanc.</title>
        <authorList>
            <person name="Yuan L."/>
        </authorList>
    </citation>
    <scope>NUCLEOTIDE SEQUENCE [LARGE SCALE GENOMIC DNA]</scope>
    <source>
        <strain evidence="2">ZHUSHIDOU_FW_LH</strain>
        <tissue evidence="2">Leaf</tissue>
    </source>
</reference>
<keyword evidence="3" id="KW-1185">Reference proteome</keyword>
<keyword evidence="1" id="KW-0812">Transmembrane</keyword>
<sequence length="90" mass="9595">MVGRVACGGNNGVMMFCLVVVRESRVMGDPLWRWVGRVVALGGDGNGVVDGALDLGKGRRENKKVRVFVLVCCCVVFCFYCMGNGMSGCG</sequence>
<dbReference type="Proteomes" id="UP001372338">
    <property type="component" value="Unassembled WGS sequence"/>
</dbReference>
<comment type="caution">
    <text evidence="2">The sequence shown here is derived from an EMBL/GenBank/DDBJ whole genome shotgun (WGS) entry which is preliminary data.</text>
</comment>
<organism evidence="2 3">
    <name type="scientific">Crotalaria pallida</name>
    <name type="common">Smooth rattlebox</name>
    <name type="synonym">Crotalaria striata</name>
    <dbReference type="NCBI Taxonomy" id="3830"/>
    <lineage>
        <taxon>Eukaryota</taxon>
        <taxon>Viridiplantae</taxon>
        <taxon>Streptophyta</taxon>
        <taxon>Embryophyta</taxon>
        <taxon>Tracheophyta</taxon>
        <taxon>Spermatophyta</taxon>
        <taxon>Magnoliopsida</taxon>
        <taxon>eudicotyledons</taxon>
        <taxon>Gunneridae</taxon>
        <taxon>Pentapetalae</taxon>
        <taxon>rosids</taxon>
        <taxon>fabids</taxon>
        <taxon>Fabales</taxon>
        <taxon>Fabaceae</taxon>
        <taxon>Papilionoideae</taxon>
        <taxon>50 kb inversion clade</taxon>
        <taxon>genistoids sensu lato</taxon>
        <taxon>core genistoids</taxon>
        <taxon>Crotalarieae</taxon>
        <taxon>Crotalaria</taxon>
    </lineage>
</organism>